<evidence type="ECO:0000259" key="13">
    <source>
        <dbReference type="Pfam" id="PF02875"/>
    </source>
</evidence>
<evidence type="ECO:0000259" key="12">
    <source>
        <dbReference type="Pfam" id="PF01225"/>
    </source>
</evidence>
<dbReference type="InterPro" id="IPR005863">
    <property type="entry name" value="UDP-N-AcMur_synth"/>
</dbReference>
<evidence type="ECO:0000259" key="14">
    <source>
        <dbReference type="Pfam" id="PF08245"/>
    </source>
</evidence>
<dbReference type="Pfam" id="PF01225">
    <property type="entry name" value="Mur_ligase"/>
    <property type="match status" value="1"/>
</dbReference>
<dbReference type="RefSeq" id="WP_202091488.1">
    <property type="nucleotide sequence ID" value="NZ_CP061035.1"/>
</dbReference>
<dbReference type="GO" id="GO:0009252">
    <property type="term" value="P:peptidoglycan biosynthetic process"/>
    <property type="evidence" value="ECO:0007669"/>
    <property type="project" value="UniProtKB-UniRule"/>
</dbReference>
<keyword evidence="3 10" id="KW-0132">Cell division</keyword>
<comment type="pathway">
    <text evidence="10 11">Cell wall biogenesis; peptidoglycan biosynthesis.</text>
</comment>
<keyword evidence="5 10" id="KW-0067">ATP-binding</keyword>
<feature type="domain" description="Mur ligase central" evidence="14">
    <location>
        <begin position="104"/>
        <end position="296"/>
    </location>
</feature>
<reference evidence="16" key="1">
    <citation type="submission" date="2020-09" db="EMBL/GenBank/DDBJ databases">
        <title>Sphingomonas sp., a new species isolated from pork steak.</title>
        <authorList>
            <person name="Heidler von Heilborn D."/>
        </authorList>
    </citation>
    <scope>NUCLEOTIDE SEQUENCE [LARGE SCALE GENOMIC DNA]</scope>
</reference>
<keyword evidence="16" id="KW-1185">Reference proteome</keyword>
<evidence type="ECO:0000256" key="10">
    <source>
        <dbReference type="HAMAP-Rule" id="MF_02019"/>
    </source>
</evidence>
<dbReference type="GO" id="GO:0005737">
    <property type="term" value="C:cytoplasm"/>
    <property type="evidence" value="ECO:0007669"/>
    <property type="project" value="UniProtKB-SubCell"/>
</dbReference>
<dbReference type="InterPro" id="IPR051046">
    <property type="entry name" value="MurCDEF_CellWall_CoF430Synth"/>
</dbReference>
<dbReference type="InterPro" id="IPR035911">
    <property type="entry name" value="MurE/MurF_N"/>
</dbReference>
<dbReference type="GO" id="GO:0008360">
    <property type="term" value="P:regulation of cell shape"/>
    <property type="evidence" value="ECO:0007669"/>
    <property type="project" value="UniProtKB-KW"/>
</dbReference>
<dbReference type="GO" id="GO:0005524">
    <property type="term" value="F:ATP binding"/>
    <property type="evidence" value="ECO:0007669"/>
    <property type="project" value="UniProtKB-UniRule"/>
</dbReference>
<comment type="catalytic activity">
    <reaction evidence="10 11">
        <text>D-alanyl-D-alanine + UDP-N-acetyl-alpha-D-muramoyl-L-alanyl-gamma-D-glutamyl-meso-2,6-diaminopimelate + ATP = UDP-N-acetyl-alpha-D-muramoyl-L-alanyl-gamma-D-glutamyl-meso-2,6-diaminopimeloyl-D-alanyl-D-alanine + ADP + phosphate + H(+)</text>
        <dbReference type="Rhea" id="RHEA:28374"/>
        <dbReference type="ChEBI" id="CHEBI:15378"/>
        <dbReference type="ChEBI" id="CHEBI:30616"/>
        <dbReference type="ChEBI" id="CHEBI:43474"/>
        <dbReference type="ChEBI" id="CHEBI:57822"/>
        <dbReference type="ChEBI" id="CHEBI:61386"/>
        <dbReference type="ChEBI" id="CHEBI:83905"/>
        <dbReference type="ChEBI" id="CHEBI:456216"/>
        <dbReference type="EC" id="6.3.2.10"/>
    </reaction>
</comment>
<accession>A0A974NSX5</accession>
<dbReference type="EMBL" id="CP061035">
    <property type="protein sequence ID" value="QQV76311.1"/>
    <property type="molecule type" value="Genomic_DNA"/>
</dbReference>
<dbReference type="InterPro" id="IPR004101">
    <property type="entry name" value="Mur_ligase_C"/>
</dbReference>
<dbReference type="Gene3D" id="3.90.190.20">
    <property type="entry name" value="Mur ligase, C-terminal domain"/>
    <property type="match status" value="1"/>
</dbReference>
<dbReference type="GO" id="GO:0071555">
    <property type="term" value="P:cell wall organization"/>
    <property type="evidence" value="ECO:0007669"/>
    <property type="project" value="UniProtKB-KW"/>
</dbReference>
<dbReference type="InterPro" id="IPR036565">
    <property type="entry name" value="Mur-like_cat_sf"/>
</dbReference>
<dbReference type="EC" id="6.3.2.10" evidence="10 11"/>
<dbReference type="NCBIfam" id="TIGR01143">
    <property type="entry name" value="murF"/>
    <property type="match status" value="1"/>
</dbReference>
<comment type="similarity">
    <text evidence="10">Belongs to the MurCDEF family. MurF subfamily.</text>
</comment>
<proteinExistence type="inferred from homology"/>
<evidence type="ECO:0000256" key="5">
    <source>
        <dbReference type="ARBA" id="ARBA00022840"/>
    </source>
</evidence>
<dbReference type="PANTHER" id="PTHR43024">
    <property type="entry name" value="UDP-N-ACETYLMURAMOYL-TRIPEPTIDE--D-ALANYL-D-ALANINE LIGASE"/>
    <property type="match status" value="1"/>
</dbReference>
<evidence type="ECO:0000256" key="7">
    <source>
        <dbReference type="ARBA" id="ARBA00022984"/>
    </source>
</evidence>
<sequence>MTDALWTSDAIAAATGGAASAAFEADGVTFDSREVGPGDLFIALTGEATDGHRFLTQAFERGAAGAVVSEDSGNPQVRVGDTMAALEALAVASRERTAARIIGVTGSVGKTSTKEALFAALDRPDPGSAHRSVKSYNNHTGVPLSLARMPAGSKYGVLEMGMNHAGELAHLTTLVRPHVALVTAIAPAHTAFFPDESAIADAKGEIFAGLEPGGVAIVPFDSPHRDRLIAAARPHASEIVTFGLQAGADVRAIESMRLATGATFVTARLGERELSFTMAQPGMHWVSNALAVLAAVDAVGGDLGMAGLALAEMGGLQGRGARFMAPVGGGEALVIDESYNANPASMRATLAVLGAEDATRKIAVLGEMRELGDASGAYHAALAEPIAAAGVSQLVLVGTEMLHLAEALEGRVQFVHVADAATAGERLAEILAPGDAVLIKGSNGVGLSTLVARLKTPATGNGTASCSM</sequence>
<evidence type="ECO:0000256" key="4">
    <source>
        <dbReference type="ARBA" id="ARBA00022741"/>
    </source>
</evidence>
<evidence type="ECO:0000256" key="3">
    <source>
        <dbReference type="ARBA" id="ARBA00022618"/>
    </source>
</evidence>
<evidence type="ECO:0000256" key="2">
    <source>
        <dbReference type="ARBA" id="ARBA00022598"/>
    </source>
</evidence>
<evidence type="ECO:0000256" key="9">
    <source>
        <dbReference type="ARBA" id="ARBA00023316"/>
    </source>
</evidence>
<feature type="domain" description="Mur ligase C-terminal" evidence="13">
    <location>
        <begin position="331"/>
        <end position="442"/>
    </location>
</feature>
<evidence type="ECO:0000313" key="16">
    <source>
        <dbReference type="Proteomes" id="UP000595894"/>
    </source>
</evidence>
<feature type="binding site" evidence="10">
    <location>
        <begin position="106"/>
        <end position="112"/>
    </location>
    <ligand>
        <name>ATP</name>
        <dbReference type="ChEBI" id="CHEBI:30616"/>
    </ligand>
</feature>
<dbReference type="AlphaFoldDB" id="A0A974NSX5"/>
<comment type="function">
    <text evidence="10 11">Involved in cell wall formation. Catalyzes the final step in the synthesis of UDP-N-acetylmuramoyl-pentapeptide, the precursor of murein.</text>
</comment>
<dbReference type="InterPro" id="IPR000713">
    <property type="entry name" value="Mur_ligase_N"/>
</dbReference>
<organism evidence="15 16">
    <name type="scientific">Sphingomonas aliaeris</name>
    <dbReference type="NCBI Taxonomy" id="2759526"/>
    <lineage>
        <taxon>Bacteria</taxon>
        <taxon>Pseudomonadati</taxon>
        <taxon>Pseudomonadota</taxon>
        <taxon>Alphaproteobacteria</taxon>
        <taxon>Sphingomonadales</taxon>
        <taxon>Sphingomonadaceae</taxon>
        <taxon>Sphingomonas</taxon>
    </lineage>
</organism>
<evidence type="ECO:0000256" key="1">
    <source>
        <dbReference type="ARBA" id="ARBA00022490"/>
    </source>
</evidence>
<keyword evidence="4 10" id="KW-0547">Nucleotide-binding</keyword>
<dbReference type="InterPro" id="IPR036615">
    <property type="entry name" value="Mur_ligase_C_dom_sf"/>
</dbReference>
<gene>
    <name evidence="10" type="primary">murF</name>
    <name evidence="15" type="ORF">H5J25_12520</name>
</gene>
<keyword evidence="1 10" id="KW-0963">Cytoplasm</keyword>
<dbReference type="Gene3D" id="3.40.1390.10">
    <property type="entry name" value="MurE/MurF, N-terminal domain"/>
    <property type="match status" value="1"/>
</dbReference>
<protein>
    <recommendedName>
        <fullName evidence="10 11">UDP-N-acetylmuramoyl-tripeptide--D-alanyl-D-alanine ligase</fullName>
        <ecNumber evidence="10 11">6.3.2.10</ecNumber>
    </recommendedName>
    <alternativeName>
        <fullName evidence="10">D-alanyl-D-alanine-adding enzyme</fullName>
    </alternativeName>
</protein>
<dbReference type="Pfam" id="PF08245">
    <property type="entry name" value="Mur_ligase_M"/>
    <property type="match status" value="1"/>
</dbReference>
<evidence type="ECO:0000256" key="11">
    <source>
        <dbReference type="RuleBase" id="RU004136"/>
    </source>
</evidence>
<keyword evidence="8 10" id="KW-0131">Cell cycle</keyword>
<dbReference type="HAMAP" id="MF_02019">
    <property type="entry name" value="MurF"/>
    <property type="match status" value="1"/>
</dbReference>
<dbReference type="SUPFAM" id="SSF53623">
    <property type="entry name" value="MurD-like peptide ligases, catalytic domain"/>
    <property type="match status" value="1"/>
</dbReference>
<keyword evidence="7 10" id="KW-0573">Peptidoglycan synthesis</keyword>
<dbReference type="KEGG" id="sari:H5J25_12520"/>
<keyword evidence="9 10" id="KW-0961">Cell wall biogenesis/degradation</keyword>
<dbReference type="Pfam" id="PF02875">
    <property type="entry name" value="Mur_ligase_C"/>
    <property type="match status" value="1"/>
</dbReference>
<dbReference type="Proteomes" id="UP000595894">
    <property type="component" value="Chromosome"/>
</dbReference>
<evidence type="ECO:0000256" key="8">
    <source>
        <dbReference type="ARBA" id="ARBA00023306"/>
    </source>
</evidence>
<dbReference type="GO" id="GO:0047480">
    <property type="term" value="F:UDP-N-acetylmuramoyl-tripeptide-D-alanyl-D-alanine ligase activity"/>
    <property type="evidence" value="ECO:0007669"/>
    <property type="project" value="UniProtKB-UniRule"/>
</dbReference>
<keyword evidence="6 10" id="KW-0133">Cell shape</keyword>
<dbReference type="Gene3D" id="3.40.1190.10">
    <property type="entry name" value="Mur-like, catalytic domain"/>
    <property type="match status" value="1"/>
</dbReference>
<evidence type="ECO:0000256" key="6">
    <source>
        <dbReference type="ARBA" id="ARBA00022960"/>
    </source>
</evidence>
<name>A0A974NSX5_9SPHN</name>
<dbReference type="SUPFAM" id="SSF53244">
    <property type="entry name" value="MurD-like peptide ligases, peptide-binding domain"/>
    <property type="match status" value="1"/>
</dbReference>
<feature type="domain" description="Mur ligase N-terminal catalytic" evidence="12">
    <location>
        <begin position="26"/>
        <end position="72"/>
    </location>
</feature>
<dbReference type="GO" id="GO:0051301">
    <property type="term" value="P:cell division"/>
    <property type="evidence" value="ECO:0007669"/>
    <property type="project" value="UniProtKB-KW"/>
</dbReference>
<dbReference type="PANTHER" id="PTHR43024:SF1">
    <property type="entry name" value="UDP-N-ACETYLMURAMOYL-TRIPEPTIDE--D-ALANYL-D-ALANINE LIGASE"/>
    <property type="match status" value="1"/>
</dbReference>
<dbReference type="InterPro" id="IPR013221">
    <property type="entry name" value="Mur_ligase_cen"/>
</dbReference>
<dbReference type="SUPFAM" id="SSF63418">
    <property type="entry name" value="MurE/MurF N-terminal domain"/>
    <property type="match status" value="1"/>
</dbReference>
<keyword evidence="2 10" id="KW-0436">Ligase</keyword>
<evidence type="ECO:0000313" key="15">
    <source>
        <dbReference type="EMBL" id="QQV76311.1"/>
    </source>
</evidence>
<comment type="subcellular location">
    <subcellularLocation>
        <location evidence="10 11">Cytoplasm</location>
    </subcellularLocation>
</comment>